<dbReference type="GO" id="GO:0006310">
    <property type="term" value="P:DNA recombination"/>
    <property type="evidence" value="ECO:0007669"/>
    <property type="project" value="InterPro"/>
</dbReference>
<keyword evidence="10" id="KW-0175">Coiled coil</keyword>
<dbReference type="NCBIfam" id="TIGR00634">
    <property type="entry name" value="recN"/>
    <property type="match status" value="1"/>
</dbReference>
<dbReference type="GO" id="GO:0043590">
    <property type="term" value="C:bacterial nucleoid"/>
    <property type="evidence" value="ECO:0007669"/>
    <property type="project" value="TreeGrafter"/>
</dbReference>
<dbReference type="GO" id="GO:0009432">
    <property type="term" value="P:SOS response"/>
    <property type="evidence" value="ECO:0007669"/>
    <property type="project" value="TreeGrafter"/>
</dbReference>
<feature type="coiled-coil region" evidence="10">
    <location>
        <begin position="340"/>
        <end position="378"/>
    </location>
</feature>
<dbReference type="RefSeq" id="WP_179616446.1">
    <property type="nucleotide sequence ID" value="NZ_CP059163.1"/>
</dbReference>
<dbReference type="Proteomes" id="UP000516957">
    <property type="component" value="Unassembled WGS sequence"/>
</dbReference>
<evidence type="ECO:0000256" key="9">
    <source>
        <dbReference type="PIRNR" id="PIRNR003128"/>
    </source>
</evidence>
<keyword evidence="4" id="KW-0547">Nucleotide-binding</keyword>
<keyword evidence="7 9" id="KW-0234">DNA repair</keyword>
<keyword evidence="13" id="KW-1185">Reference proteome</keyword>
<dbReference type="SUPFAM" id="SSF52540">
    <property type="entry name" value="P-loop containing nucleoside triphosphate hydrolases"/>
    <property type="match status" value="1"/>
</dbReference>
<dbReference type="GO" id="GO:0006281">
    <property type="term" value="P:DNA repair"/>
    <property type="evidence" value="ECO:0007669"/>
    <property type="project" value="UniProtKB-KW"/>
</dbReference>
<feature type="domain" description="RecF/RecN/SMC N-terminal" evidence="11">
    <location>
        <begin position="2"/>
        <end position="536"/>
    </location>
</feature>
<dbReference type="Pfam" id="PF02463">
    <property type="entry name" value="SMC_N"/>
    <property type="match status" value="1"/>
</dbReference>
<evidence type="ECO:0000256" key="6">
    <source>
        <dbReference type="ARBA" id="ARBA00022840"/>
    </source>
</evidence>
<dbReference type="PANTHER" id="PTHR11059">
    <property type="entry name" value="DNA REPAIR PROTEIN RECN"/>
    <property type="match status" value="1"/>
</dbReference>
<keyword evidence="5 9" id="KW-0227">DNA damage</keyword>
<proteinExistence type="inferred from homology"/>
<evidence type="ECO:0000256" key="3">
    <source>
        <dbReference type="ARBA" id="ARBA00021315"/>
    </source>
</evidence>
<evidence type="ECO:0000259" key="11">
    <source>
        <dbReference type="Pfam" id="PF02463"/>
    </source>
</evidence>
<keyword evidence="6" id="KW-0067">ATP-binding</keyword>
<dbReference type="PANTHER" id="PTHR11059:SF0">
    <property type="entry name" value="DNA REPAIR PROTEIN RECN"/>
    <property type="match status" value="1"/>
</dbReference>
<dbReference type="FunFam" id="3.40.50.300:FF:000356">
    <property type="entry name" value="DNA repair protein RecN"/>
    <property type="match status" value="1"/>
</dbReference>
<evidence type="ECO:0000256" key="4">
    <source>
        <dbReference type="ARBA" id="ARBA00022741"/>
    </source>
</evidence>
<evidence type="ECO:0000256" key="8">
    <source>
        <dbReference type="ARBA" id="ARBA00033408"/>
    </source>
</evidence>
<comment type="caution">
    <text evidence="12">The sequence shown here is derived from an EMBL/GenBank/DDBJ whole genome shotgun (WGS) entry which is preliminary data.</text>
</comment>
<accession>A0A7Y9F3J8</accession>
<comment type="function">
    <text evidence="1 9">May be involved in recombinational repair of damaged DNA.</text>
</comment>
<dbReference type="GO" id="GO:0005524">
    <property type="term" value="F:ATP binding"/>
    <property type="evidence" value="ECO:0007669"/>
    <property type="project" value="UniProtKB-KW"/>
</dbReference>
<dbReference type="InterPro" id="IPR027417">
    <property type="entry name" value="P-loop_NTPase"/>
</dbReference>
<dbReference type="CDD" id="cd03241">
    <property type="entry name" value="ABC_RecN"/>
    <property type="match status" value="1"/>
</dbReference>
<sequence>MIEEIRISSLGVIDASTLELGPGLTVITGETGAGKTMIVTALGLLLGGRSDSGAVRLGARSARVEGVVAAADLPGLVAAVEEVGGEVEDQRVVLARNVSAEGRSRAFVGGAGVPVSGLAAVAEPLVAVHGQSDQHRLLQARAQRGALDRFGGAPLADLLARWTGLFDRLREVEGELDDVVAHARERVREADLLRFGLGEVEAVAPEPGEEEQLAAEETRLGFADTLRTAAEQAREALSSEDGAPDALATTSAARTALEAVREHDAEAGALADRLAEVIYLLSDVAADVAGYASRIDVDPARLAGVSERRAALTALTRKYGDTVEEVLAWAEQSAARLLELDGTDERIEQLRAEQVRLREELSATAEQLTAARSEAAERLATEVTAELGLLAMPHARLTIAVHQHETGAPAEGELPTGAPLRVGGRWLRYARSGVDEVEMLLAANTGSEPRPLHKGASGGELSRVMLALEVALAGTSPVPTFVFDEVDAGVGGAAAVEVGRRLAQLARSAQVLVVTHLPQVAAYADRHVVVRKSSDGSVTSSGLTLLDDDAREVELSRMMAGLAGSDTAVAHARELLEVAQPARALA</sequence>
<evidence type="ECO:0000313" key="13">
    <source>
        <dbReference type="Proteomes" id="UP000516957"/>
    </source>
</evidence>
<dbReference type="PIRSF" id="PIRSF003128">
    <property type="entry name" value="RecN"/>
    <property type="match status" value="1"/>
</dbReference>
<dbReference type="EMBL" id="JACCBE010000001">
    <property type="protein sequence ID" value="NYD58909.1"/>
    <property type="molecule type" value="Genomic_DNA"/>
</dbReference>
<evidence type="ECO:0000256" key="2">
    <source>
        <dbReference type="ARBA" id="ARBA00009441"/>
    </source>
</evidence>
<name>A0A7Y9F3J8_9ACTN</name>
<evidence type="ECO:0000313" key="12">
    <source>
        <dbReference type="EMBL" id="NYD58909.1"/>
    </source>
</evidence>
<evidence type="ECO:0000256" key="10">
    <source>
        <dbReference type="SAM" id="Coils"/>
    </source>
</evidence>
<evidence type="ECO:0000256" key="1">
    <source>
        <dbReference type="ARBA" id="ARBA00003618"/>
    </source>
</evidence>
<protein>
    <recommendedName>
        <fullName evidence="3 9">DNA repair protein RecN</fullName>
    </recommendedName>
    <alternativeName>
        <fullName evidence="8 9">Recombination protein N</fullName>
    </alternativeName>
</protein>
<evidence type="ECO:0000256" key="7">
    <source>
        <dbReference type="ARBA" id="ARBA00023204"/>
    </source>
</evidence>
<comment type="similarity">
    <text evidence="2 9">Belongs to the RecN family.</text>
</comment>
<dbReference type="InterPro" id="IPR003395">
    <property type="entry name" value="RecF/RecN/SMC_N"/>
</dbReference>
<evidence type="ECO:0000256" key="5">
    <source>
        <dbReference type="ARBA" id="ARBA00022763"/>
    </source>
</evidence>
<dbReference type="InterPro" id="IPR004604">
    <property type="entry name" value="DNA_recomb/repair_RecN"/>
</dbReference>
<reference evidence="12 13" key="1">
    <citation type="submission" date="2020-07" db="EMBL/GenBank/DDBJ databases">
        <title>Sequencing the genomes of 1000 actinobacteria strains.</title>
        <authorList>
            <person name="Klenk H.-P."/>
        </authorList>
    </citation>
    <scope>NUCLEOTIDE SEQUENCE [LARGE SCALE GENOMIC DNA]</scope>
    <source>
        <strain evidence="12 13">DSM 18965</strain>
    </source>
</reference>
<dbReference type="AlphaFoldDB" id="A0A7Y9F3J8"/>
<organism evidence="12 13">
    <name type="scientific">Nocardioides marinisabuli</name>
    <dbReference type="NCBI Taxonomy" id="419476"/>
    <lineage>
        <taxon>Bacteria</taxon>
        <taxon>Bacillati</taxon>
        <taxon>Actinomycetota</taxon>
        <taxon>Actinomycetes</taxon>
        <taxon>Propionibacteriales</taxon>
        <taxon>Nocardioidaceae</taxon>
        <taxon>Nocardioides</taxon>
    </lineage>
</organism>
<dbReference type="Gene3D" id="3.40.50.300">
    <property type="entry name" value="P-loop containing nucleotide triphosphate hydrolases"/>
    <property type="match status" value="2"/>
</dbReference>
<gene>
    <name evidence="12" type="ORF">BKA08_003147</name>
</gene>